<evidence type="ECO:0000313" key="10">
    <source>
        <dbReference type="Proteomes" id="UP000053259"/>
    </source>
</evidence>
<feature type="active site" evidence="6">
    <location>
        <position position="195"/>
    </location>
</feature>
<proteinExistence type="inferred from homology"/>
<feature type="active site" evidence="6">
    <location>
        <position position="203"/>
    </location>
</feature>
<evidence type="ECO:0000259" key="8">
    <source>
        <dbReference type="Pfam" id="PF26577"/>
    </source>
</evidence>
<evidence type="ECO:0000256" key="3">
    <source>
        <dbReference type="ARBA" id="ARBA00023239"/>
    </source>
</evidence>
<dbReference type="Pfam" id="PF26577">
    <property type="entry name" value="TSEN34_N"/>
    <property type="match status" value="1"/>
</dbReference>
<name>A0A0D1XBJ4_9PEZI</name>
<dbReference type="RefSeq" id="XP_016209430.1">
    <property type="nucleotide sequence ID" value="XM_016362690.1"/>
</dbReference>
<comment type="function">
    <text evidence="4">Constitutes one of the two catalytic subunit of the tRNA-splicing endonuclease complex, a complex responsible for identification and cleavage of the splice sites in pre-tRNA. It cleaves pre-tRNA at the 5'- and 3'-splice sites to release the intron. The products are an intron and two tRNA half-molecules bearing 2',3'-cyclic phosphate and 5'-OH termini. There are no conserved sequences at the splice sites, but the intron is invariably located at the same site in the gene, placing the splice sites an invariant distance from the constant structural features of the tRNA body. It probably carries the active site for 3'-splice site cleavage.</text>
</comment>
<dbReference type="GO" id="GO:0003676">
    <property type="term" value="F:nucleic acid binding"/>
    <property type="evidence" value="ECO:0007669"/>
    <property type="project" value="InterPro"/>
</dbReference>
<dbReference type="Gene3D" id="3.40.1350.10">
    <property type="match status" value="1"/>
</dbReference>
<keyword evidence="10" id="KW-1185">Reference proteome</keyword>
<reference evidence="9 10" key="1">
    <citation type="submission" date="2015-01" db="EMBL/GenBank/DDBJ databases">
        <title>The Genome Sequence of Ochroconis gallopava CBS43764.</title>
        <authorList>
            <consortium name="The Broad Institute Genomics Platform"/>
            <person name="Cuomo C."/>
            <person name="de Hoog S."/>
            <person name="Gorbushina A."/>
            <person name="Stielow B."/>
            <person name="Teixiera M."/>
            <person name="Abouelleil A."/>
            <person name="Chapman S.B."/>
            <person name="Priest M."/>
            <person name="Young S.K."/>
            <person name="Wortman J."/>
            <person name="Nusbaum C."/>
            <person name="Birren B."/>
        </authorList>
    </citation>
    <scope>NUCLEOTIDE SEQUENCE [LARGE SCALE GENOMIC DNA]</scope>
    <source>
        <strain evidence="9 10">CBS 43764</strain>
    </source>
</reference>
<keyword evidence="9" id="KW-0378">Hydrolase</keyword>
<dbReference type="InterPro" id="IPR016690">
    <property type="entry name" value="TSEN34"/>
</dbReference>
<dbReference type="GO" id="GO:0000379">
    <property type="term" value="P:tRNA-type intron splice site recognition and cleavage"/>
    <property type="evidence" value="ECO:0007669"/>
    <property type="project" value="UniProtKB-UniRule"/>
</dbReference>
<keyword evidence="3 5" id="KW-0456">Lyase</keyword>
<feature type="domain" description="TSEN34 N-terminal" evidence="8">
    <location>
        <begin position="12"/>
        <end position="79"/>
    </location>
</feature>
<keyword evidence="9" id="KW-0540">Nuclease</keyword>
<organism evidence="9 10">
    <name type="scientific">Verruconis gallopava</name>
    <dbReference type="NCBI Taxonomy" id="253628"/>
    <lineage>
        <taxon>Eukaryota</taxon>
        <taxon>Fungi</taxon>
        <taxon>Dikarya</taxon>
        <taxon>Ascomycota</taxon>
        <taxon>Pezizomycotina</taxon>
        <taxon>Dothideomycetes</taxon>
        <taxon>Pleosporomycetidae</taxon>
        <taxon>Venturiales</taxon>
        <taxon>Sympoventuriaceae</taxon>
        <taxon>Verruconis</taxon>
    </lineage>
</organism>
<dbReference type="SUPFAM" id="SSF53032">
    <property type="entry name" value="tRNA-intron endonuclease catalytic domain-like"/>
    <property type="match status" value="1"/>
</dbReference>
<dbReference type="InParanoid" id="A0A0D1XBJ4"/>
<dbReference type="InterPro" id="IPR011856">
    <property type="entry name" value="tRNA_endonuc-like_dom_sf"/>
</dbReference>
<dbReference type="GO" id="GO:0000213">
    <property type="term" value="F:tRNA-intron lyase activity"/>
    <property type="evidence" value="ECO:0007669"/>
    <property type="project" value="UniProtKB-UniRule"/>
</dbReference>
<dbReference type="CDD" id="cd22363">
    <property type="entry name" value="tRNA-intron_lyase_C"/>
    <property type="match status" value="1"/>
</dbReference>
<dbReference type="PANTHER" id="PTHR13070:SF0">
    <property type="entry name" value="TRNA-SPLICING ENDONUCLEASE SUBUNIT SEN34"/>
    <property type="match status" value="1"/>
</dbReference>
<dbReference type="InterPro" id="IPR006676">
    <property type="entry name" value="tRNA_splic"/>
</dbReference>
<dbReference type="InterPro" id="IPR059049">
    <property type="entry name" value="TSEN34_N"/>
</dbReference>
<dbReference type="Pfam" id="PF01974">
    <property type="entry name" value="tRNA_int_endo"/>
    <property type="match status" value="1"/>
</dbReference>
<gene>
    <name evidence="9" type="ORF">PV09_08739</name>
</gene>
<feature type="domain" description="tRNA intron endonuclease catalytic" evidence="7">
    <location>
        <begin position="168"/>
        <end position="247"/>
    </location>
</feature>
<feature type="active site" evidence="6">
    <location>
        <position position="234"/>
    </location>
</feature>
<dbReference type="AlphaFoldDB" id="A0A0D1XBJ4"/>
<evidence type="ECO:0000256" key="5">
    <source>
        <dbReference type="PIRNR" id="PIRNR017250"/>
    </source>
</evidence>
<keyword evidence="9" id="KW-0255">Endonuclease</keyword>
<dbReference type="STRING" id="253628.A0A0D1XBJ4"/>
<dbReference type="InterPro" id="IPR006677">
    <property type="entry name" value="tRNA_intron_Endonuc_cat-like"/>
</dbReference>
<dbReference type="HOGENOM" id="CLU_049366_0_0_1"/>
<dbReference type="FunCoup" id="A0A0D1XBJ4">
    <property type="interactions" value="145"/>
</dbReference>
<dbReference type="EMBL" id="KN847575">
    <property type="protein sequence ID" value="KIV99560.1"/>
    <property type="molecule type" value="Genomic_DNA"/>
</dbReference>
<dbReference type="GeneID" id="27316712"/>
<dbReference type="VEuPathDB" id="FungiDB:PV09_08739"/>
<evidence type="ECO:0000256" key="2">
    <source>
        <dbReference type="ARBA" id="ARBA00022694"/>
    </source>
</evidence>
<sequence length="257" mass="28509">MVQVSVSEPFLISEISSRYFVFDVSTVTHMRSKHHICGVLIGNIPQATQQTVFSGIPLELMPEEARLLVEKGHAFIADDVAGHASNLANLNPEEKKAFIAELEREGLEGAQMQRQQSLQKKQAHLKRAGSSMEAIQSSKIEPLRLTPTTSYPPLHASPIPDLPKVPSSYPLFAHLHEKGYFMGPGLRFGCQYVAYPGDPLRYHSHFLVTSYEWDEEIDLLDIVGGGRLGTGVKKGYMIGGARAKDDVRAFTFEWAAM</sequence>
<protein>
    <recommendedName>
        <fullName evidence="5">tRNA-splicing endonuclease subunit Sen34</fullName>
        <ecNumber evidence="5">4.6.1.16</ecNumber>
    </recommendedName>
</protein>
<evidence type="ECO:0000259" key="7">
    <source>
        <dbReference type="Pfam" id="PF01974"/>
    </source>
</evidence>
<evidence type="ECO:0000256" key="1">
    <source>
        <dbReference type="ARBA" id="ARBA00008078"/>
    </source>
</evidence>
<evidence type="ECO:0000256" key="6">
    <source>
        <dbReference type="PIRSR" id="PIRSR017250-50"/>
    </source>
</evidence>
<dbReference type="PANTHER" id="PTHR13070">
    <property type="entry name" value="TRNA-SPLICING ENDONUCLEASE SUBUNIT SEN34-RELATED"/>
    <property type="match status" value="1"/>
</dbReference>
<dbReference type="OrthoDB" id="48041at2759"/>
<dbReference type="Proteomes" id="UP000053259">
    <property type="component" value="Unassembled WGS sequence"/>
</dbReference>
<keyword evidence="2 5" id="KW-0819">tRNA processing</keyword>
<comment type="similarity">
    <text evidence="1 5">Belongs to the tRNA-intron endonuclease family.</text>
</comment>
<dbReference type="EC" id="4.6.1.16" evidence="5"/>
<evidence type="ECO:0000256" key="4">
    <source>
        <dbReference type="ARBA" id="ARBA00059865"/>
    </source>
</evidence>
<accession>A0A0D1XBJ4</accession>
<dbReference type="FunFam" id="3.40.1350.10:FF:000008">
    <property type="entry name" value="tRNA-splicing endonuclease subunit Sen34"/>
    <property type="match status" value="1"/>
</dbReference>
<dbReference type="PIRSF" id="PIRSF017250">
    <property type="entry name" value="tRNA_splic_SEN34"/>
    <property type="match status" value="1"/>
</dbReference>
<dbReference type="InterPro" id="IPR036167">
    <property type="entry name" value="tRNA_intron_Endo_cat-like_sf"/>
</dbReference>
<evidence type="ECO:0000313" key="9">
    <source>
        <dbReference type="EMBL" id="KIV99560.1"/>
    </source>
</evidence>
<dbReference type="GO" id="GO:0000214">
    <property type="term" value="C:tRNA-intron endonuclease complex"/>
    <property type="evidence" value="ECO:0007669"/>
    <property type="project" value="UniProtKB-UniRule"/>
</dbReference>
<dbReference type="NCBIfam" id="TIGR00324">
    <property type="entry name" value="endA"/>
    <property type="match status" value="1"/>
</dbReference>